<dbReference type="SUPFAM" id="SSF55144">
    <property type="entry name" value="LigT-like"/>
    <property type="match status" value="1"/>
</dbReference>
<evidence type="ECO:0008006" key="3">
    <source>
        <dbReference type="Google" id="ProtNLM"/>
    </source>
</evidence>
<dbReference type="RefSeq" id="WP_011437610.1">
    <property type="nucleotide sequence ID" value="NC_007777.1"/>
</dbReference>
<accession>Q2J810</accession>
<dbReference type="InterPro" id="IPR009097">
    <property type="entry name" value="Cyclic_Pdiesterase"/>
</dbReference>
<protein>
    <recommendedName>
        <fullName evidence="3">2'-5' RNA ligase</fullName>
    </recommendedName>
</protein>
<gene>
    <name evidence="1" type="ordered locus">Francci3_3225</name>
</gene>
<dbReference type="AlphaFoldDB" id="Q2J810"/>
<dbReference type="Proteomes" id="UP000001937">
    <property type="component" value="Chromosome"/>
</dbReference>
<evidence type="ECO:0000313" key="1">
    <source>
        <dbReference type="EMBL" id="ABD12582.1"/>
    </source>
</evidence>
<dbReference type="STRING" id="106370.Francci3_3225"/>
<dbReference type="HOGENOM" id="CLU_103761_0_0_11"/>
<dbReference type="EMBL" id="CP000249">
    <property type="protein sequence ID" value="ABD12582.1"/>
    <property type="molecule type" value="Genomic_DNA"/>
</dbReference>
<proteinExistence type="predicted"/>
<organism evidence="1 2">
    <name type="scientific">Frankia casuarinae (strain DSM 45818 / CECT 9043 / HFP020203 / CcI3)</name>
    <dbReference type="NCBI Taxonomy" id="106370"/>
    <lineage>
        <taxon>Bacteria</taxon>
        <taxon>Bacillati</taxon>
        <taxon>Actinomycetota</taxon>
        <taxon>Actinomycetes</taxon>
        <taxon>Frankiales</taxon>
        <taxon>Frankiaceae</taxon>
        <taxon>Frankia</taxon>
    </lineage>
</organism>
<sequence>MTTARTADPVADDWHRFAGLDRLENHWDRPGWTPGRRSYHWMLTFEDATELHVLADRCQRRLRLPALDPVPPDGLHLTLQRLAFTDQIGRADVDRAVEQTCVRLTEVEPFSLAVGPLAGSSGAVRFSVLPWAPVVTIQGKIVEATTAVLGPAAVVTKPHGFRPHIGIAYCNSPTDAHSIIAAVRDLRELPSVRVAVRTVALVELRREERAYRWDTVARVHLPAATGSSTPAR</sequence>
<reference evidence="1 2" key="1">
    <citation type="journal article" date="2007" name="Genome Res.">
        <title>Genome characteristics of facultatively symbiotic Frankia sp. strains reflect host range and host plant biogeography.</title>
        <authorList>
            <person name="Normand P."/>
            <person name="Lapierre P."/>
            <person name="Tisa L.S."/>
            <person name="Gogarten J.P."/>
            <person name="Alloisio N."/>
            <person name="Bagnarol E."/>
            <person name="Bassi C.A."/>
            <person name="Berry A.M."/>
            <person name="Bickhart D.M."/>
            <person name="Choisne N."/>
            <person name="Couloux A."/>
            <person name="Cournoyer B."/>
            <person name="Cruveiller S."/>
            <person name="Daubin V."/>
            <person name="Demange N."/>
            <person name="Francino M.P."/>
            <person name="Goltsman E."/>
            <person name="Huang Y."/>
            <person name="Kopp O.R."/>
            <person name="Labarre L."/>
            <person name="Lapidus A."/>
            <person name="Lavire C."/>
            <person name="Marechal J."/>
            <person name="Martinez M."/>
            <person name="Mastronunzio J.E."/>
            <person name="Mullin B.C."/>
            <person name="Niemann J."/>
            <person name="Pujic P."/>
            <person name="Rawnsley T."/>
            <person name="Rouy Z."/>
            <person name="Schenowitz C."/>
            <person name="Sellstedt A."/>
            <person name="Tavares F."/>
            <person name="Tomkins J.P."/>
            <person name="Vallenet D."/>
            <person name="Valverde C."/>
            <person name="Wall L.G."/>
            <person name="Wang Y."/>
            <person name="Medigue C."/>
            <person name="Benson D.R."/>
        </authorList>
    </citation>
    <scope>NUCLEOTIDE SEQUENCE [LARGE SCALE GENOMIC DNA]</scope>
    <source>
        <strain evidence="2">DSM 45818 / CECT 9043 / CcI3</strain>
    </source>
</reference>
<dbReference type="PhylomeDB" id="Q2J810"/>
<evidence type="ECO:0000313" key="2">
    <source>
        <dbReference type="Proteomes" id="UP000001937"/>
    </source>
</evidence>
<dbReference type="OrthoDB" id="4541754at2"/>
<dbReference type="KEGG" id="fra:Francci3_3225"/>
<dbReference type="eggNOG" id="COG1514">
    <property type="taxonomic scope" value="Bacteria"/>
</dbReference>
<name>Q2J810_FRACC</name>
<dbReference type="Pfam" id="PF13563">
    <property type="entry name" value="2_5_RNA_ligase2"/>
    <property type="match status" value="1"/>
</dbReference>
<dbReference type="Gene3D" id="3.90.1140.10">
    <property type="entry name" value="Cyclic phosphodiesterase"/>
    <property type="match status" value="1"/>
</dbReference>
<keyword evidence="2" id="KW-1185">Reference proteome</keyword>